<dbReference type="SUPFAM" id="SSF82771">
    <property type="entry name" value="GIY-YIG endonuclease"/>
    <property type="match status" value="1"/>
</dbReference>
<dbReference type="CDD" id="cd10451">
    <property type="entry name" value="GIY-YIG_LuxR_like"/>
    <property type="match status" value="1"/>
</dbReference>
<accession>A0A940SLS2</accession>
<proteinExistence type="predicted"/>
<protein>
    <submittedName>
        <fullName evidence="1">GIY-YIG nuclease family protein</fullName>
    </submittedName>
</protein>
<evidence type="ECO:0000313" key="1">
    <source>
        <dbReference type="EMBL" id="MBP0726603.1"/>
    </source>
</evidence>
<dbReference type="InterPro" id="IPR035901">
    <property type="entry name" value="GIY-YIG_endonuc_sf"/>
</dbReference>
<dbReference type="EMBL" id="JAGIYQ010000012">
    <property type="protein sequence ID" value="MBP0726603.1"/>
    <property type="molecule type" value="Genomic_DNA"/>
</dbReference>
<dbReference type="Gene3D" id="3.40.1440.10">
    <property type="entry name" value="GIY-YIG endonuclease"/>
    <property type="match status" value="1"/>
</dbReference>
<reference evidence="1" key="1">
    <citation type="submission" date="2021-04" db="EMBL/GenBank/DDBJ databases">
        <title>Genome seq and assembly of Bacillus sp.</title>
        <authorList>
            <person name="Chhetri G."/>
        </authorList>
    </citation>
    <scope>NUCLEOTIDE SEQUENCE</scope>
    <source>
        <strain evidence="1">RG28</strain>
    </source>
</reference>
<evidence type="ECO:0000313" key="2">
    <source>
        <dbReference type="Proteomes" id="UP000682134"/>
    </source>
</evidence>
<comment type="caution">
    <text evidence="1">The sequence shown here is derived from an EMBL/GenBank/DDBJ whole genome shotgun (WGS) entry which is preliminary data.</text>
</comment>
<dbReference type="RefSeq" id="WP_209406942.1">
    <property type="nucleotide sequence ID" value="NZ_JAGIYQ010000012.1"/>
</dbReference>
<keyword evidence="2" id="KW-1185">Reference proteome</keyword>
<organism evidence="1 2">
    <name type="scientific">Gottfriedia endophytica</name>
    <dbReference type="NCBI Taxonomy" id="2820819"/>
    <lineage>
        <taxon>Bacteria</taxon>
        <taxon>Bacillati</taxon>
        <taxon>Bacillota</taxon>
        <taxon>Bacilli</taxon>
        <taxon>Bacillales</taxon>
        <taxon>Bacillaceae</taxon>
        <taxon>Gottfriedia</taxon>
    </lineage>
</organism>
<sequence length="127" mass="15402">MKNQNRKEIIKEYKQTHRPMGVYQIKNNVNDKILVGGSLNLDGIYNREKFTLKLGMHINKDLQKDWKEFGEENFLFEVLEQIKPKEEIIIHQDELKKYKYELEKLENKWLDKLQPYGERGYNKESVR</sequence>
<dbReference type="AlphaFoldDB" id="A0A940SLS2"/>
<name>A0A940SLS2_9BACI</name>
<dbReference type="Proteomes" id="UP000682134">
    <property type="component" value="Unassembled WGS sequence"/>
</dbReference>
<gene>
    <name evidence="1" type="ORF">J5Y03_15685</name>
</gene>